<reference evidence="1" key="1">
    <citation type="journal article" date="2014" name="Front. Microbiol.">
        <title>High frequency of phylogenetically diverse reductive dehalogenase-homologous genes in deep subseafloor sedimentary metagenomes.</title>
        <authorList>
            <person name="Kawai M."/>
            <person name="Futagami T."/>
            <person name="Toyoda A."/>
            <person name="Takaki Y."/>
            <person name="Nishi S."/>
            <person name="Hori S."/>
            <person name="Arai W."/>
            <person name="Tsubouchi T."/>
            <person name="Morono Y."/>
            <person name="Uchiyama I."/>
            <person name="Ito T."/>
            <person name="Fujiyama A."/>
            <person name="Inagaki F."/>
            <person name="Takami H."/>
        </authorList>
    </citation>
    <scope>NUCLEOTIDE SEQUENCE</scope>
    <source>
        <strain evidence="1">Expedition CK06-06</strain>
    </source>
</reference>
<sequence>MPETQMNKLSKQVEDMLNGFNNTELLVFYHLALKTLARRGISPLPEM</sequence>
<protein>
    <submittedName>
        <fullName evidence="1">Uncharacterized protein</fullName>
    </submittedName>
</protein>
<accession>X0ZCM8</accession>
<name>X0ZCM8_9ZZZZ</name>
<proteinExistence type="predicted"/>
<dbReference type="AlphaFoldDB" id="X0ZCM8"/>
<gene>
    <name evidence="1" type="ORF">S01H4_20787</name>
</gene>
<organism evidence="1">
    <name type="scientific">marine sediment metagenome</name>
    <dbReference type="NCBI Taxonomy" id="412755"/>
    <lineage>
        <taxon>unclassified sequences</taxon>
        <taxon>metagenomes</taxon>
        <taxon>ecological metagenomes</taxon>
    </lineage>
</organism>
<comment type="caution">
    <text evidence="1">The sequence shown here is derived from an EMBL/GenBank/DDBJ whole genome shotgun (WGS) entry which is preliminary data.</text>
</comment>
<dbReference type="EMBL" id="BART01009377">
    <property type="protein sequence ID" value="GAG67390.1"/>
    <property type="molecule type" value="Genomic_DNA"/>
</dbReference>
<evidence type="ECO:0000313" key="1">
    <source>
        <dbReference type="EMBL" id="GAG67390.1"/>
    </source>
</evidence>